<gene>
    <name evidence="1" type="ORF">ERS852491_01227</name>
</gene>
<dbReference type="EMBL" id="CYZU01000008">
    <property type="protein sequence ID" value="CUO07810.1"/>
    <property type="molecule type" value="Genomic_DNA"/>
</dbReference>
<protein>
    <submittedName>
        <fullName evidence="1">Uncharacterized protein</fullName>
    </submittedName>
</protein>
<dbReference type="OrthoDB" id="1918568at2"/>
<reference evidence="1 2" key="1">
    <citation type="submission" date="2015-09" db="EMBL/GenBank/DDBJ databases">
        <authorList>
            <consortium name="Pathogen Informatics"/>
        </authorList>
    </citation>
    <scope>NUCLEOTIDE SEQUENCE [LARGE SCALE GENOMIC DNA]</scope>
    <source>
        <strain evidence="1 2">2789STDY5834876</strain>
    </source>
</reference>
<organism evidence="1 2">
    <name type="scientific">Faecalicatena contorta</name>
    <dbReference type="NCBI Taxonomy" id="39482"/>
    <lineage>
        <taxon>Bacteria</taxon>
        <taxon>Bacillati</taxon>
        <taxon>Bacillota</taxon>
        <taxon>Clostridia</taxon>
        <taxon>Lachnospirales</taxon>
        <taxon>Lachnospiraceae</taxon>
        <taxon>Faecalicatena</taxon>
    </lineage>
</organism>
<dbReference type="STRING" id="39482.ERS852491_01227"/>
<accession>A0A174C7D6</accession>
<evidence type="ECO:0000313" key="2">
    <source>
        <dbReference type="Proteomes" id="UP000095544"/>
    </source>
</evidence>
<dbReference type="Proteomes" id="UP000095544">
    <property type="component" value="Unassembled WGS sequence"/>
</dbReference>
<evidence type="ECO:0000313" key="1">
    <source>
        <dbReference type="EMBL" id="CUO07810.1"/>
    </source>
</evidence>
<dbReference type="RefSeq" id="WP_002596498.1">
    <property type="nucleotide sequence ID" value="NZ_CYZU01000008.1"/>
</dbReference>
<name>A0A174C7D6_9FIRM</name>
<proteinExistence type="predicted"/>
<sequence length="121" mass="14237">MLYTEKEKTEIERVRKVFAEHLQQSTNFELLWSDKVGFVWLAIGLNPLYVDTGRRIESAADLCHECLDDVAMDVLYMTGNDHAIEEADPLELAEIKRRWKPYIDQLPEYAYLCDELLSRRK</sequence>
<dbReference type="AlphaFoldDB" id="A0A174C7D6"/>